<dbReference type="InterPro" id="IPR013783">
    <property type="entry name" value="Ig-like_fold"/>
</dbReference>
<evidence type="ECO:0000313" key="5">
    <source>
        <dbReference type="EMBL" id="KGO78772.1"/>
    </source>
</evidence>
<dbReference type="PROSITE" id="PS50093">
    <property type="entry name" value="PKD"/>
    <property type="match status" value="1"/>
</dbReference>
<dbReference type="InterPro" id="IPR002035">
    <property type="entry name" value="VWF_A"/>
</dbReference>
<name>A0A0A2LF81_9FLAO</name>
<dbReference type="Gene3D" id="3.40.50.410">
    <property type="entry name" value="von Willebrand factor, type A domain"/>
    <property type="match status" value="1"/>
</dbReference>
<dbReference type="SUPFAM" id="SSF49299">
    <property type="entry name" value="PKD domain"/>
    <property type="match status" value="3"/>
</dbReference>
<dbReference type="EMBL" id="JRLV01000027">
    <property type="protein sequence ID" value="KGO78772.1"/>
    <property type="molecule type" value="Genomic_DNA"/>
</dbReference>
<dbReference type="SMART" id="SM00089">
    <property type="entry name" value="PKD"/>
    <property type="match status" value="3"/>
</dbReference>
<dbReference type="InterPro" id="IPR035986">
    <property type="entry name" value="PKD_dom_sf"/>
</dbReference>
<evidence type="ECO:0000259" key="2">
    <source>
        <dbReference type="PROSITE" id="PS50093"/>
    </source>
</evidence>
<gene>
    <name evidence="5" type="ORF">Q763_16730</name>
</gene>
<sequence length="1894" mass="206025">MKKIIQLLLAILVTYNGYSQLSEGFEGAPDNATNGDWALSSGTWHVYDNGIGLYYSWMKSPLGSPAQPPRTGNAAAYLGKDNVPTGSIAQDWLVTPAIDISAMDNPQLKFYSRLTMNGDQGGVYKVLIIDANGTITDINNFTLLSTWSELQINPTQQEYNLVTVNIPTNSVAGQNVRLAFLKEGDNVDRWLIDDITVNSGCLEPTNLGANGITTSSANLSWDIIGQASTWEIEILETSNPFTGNGISVFQNTYAATGTTGQAPTGAPTIVPFTQGTDYKYKVRAVCGAGNYSPWSQTYYFSTLSPGEGCAGAITIPTTLPYVKVNEGYTVSGLGAAAGSGCGSGSEGYLNGKYKIFSYTPTANGTINIEMSSTVNQTAFFVYDGCNDIGVNCYATGFDESTPNKEITNLQVLSGHTYYIVVATKGNYTSRFSLIVSKNNCSSDIVADFGIQGDCVNGTFNAVANITNLGNGSGTLTATFYTESGSVGATPQTISAPGTVSFPATGNIRIVLQNNSNKNCVLLSKNLSLDLCPPVNDECANATVLSSNTTGDCYPVKGKVTGATASPEPSTCAGAEDDDVWYQFVATSSEQIIEINNINGTDTNLSHAVYEGADCATMSQIYCSSTDYSVATNLVAGQTYKIRVYSVSSNAAETTFTICTRSYPESCMDTNQYSVYVRQSFVALVNHLIGAADSIDTSVNPYTCTELSALAPYITDANPMIYNFTYAGGMLSFSFSNHSPSDPDVLFYMSEDTYLSNINLVSYDASSTIGLAGLKFTNGEYQNVRNNIRHVNFCPEGLSSDNECESVSGRIRINPGMSCMNLNTPHSFSFVTPATNIASYSWAVYNYSYQVKATSQQANPSFTFDVADSYIVRLIVTDTNGCKTQFEQLFEVMADCSNYCTEVNPASNEVKELFMDLVNHLMDIYRDGGTVTTPYTCPEMTALAPYVTDADAKVYNISYLGGGLQFSFANHTGDYDVAIQDNGEITDINLLSFSDASVTSSPAITYLNGTKAYSNKIKHVNFCPSVCADLDGKIIVNSSPSNDLALVGPVSFSFVTANTTITSYNWTFYTNSKYSFIGTSTEANPVITVNNPGEITADLVVTYGDGCIATFHIYMTVVSLAQGDLEYTCWSDNAEYAVVTEAYLNLVNHIIDIYSNGGTVPNPYTCDELDELAPFIVVDNPKIWNVDVTNGHLRFSFSNDVTVPDVIISNFAHIADITVFPEEYIPGGEGGPEGYFQTYMPGHSPEFSYSEVYRIEFCPEIGGDNDCGGFTFGHIMQSSGESCSVINTSQTFSLLSSMSNIESYNWTFYNSDGTFPILVSQSSNPSITYSTLGNYLIKLEVTNVNGCKSYFYKTVTIAASCDNACTEVNENSTSVKFLYTALLNHLLNLNGIIPEGYTCIELSALSPYLTDANPAIYNVSFNGQQLSFSFSQNDSQPDVVINDFGAISDINIYNYSSSASNTSLIVTYANGNQSTNTVKHIDFCPVVEPCESHVSFVIDESSSLDAEEVASIKRQLNAFIDQQEGSNMTISFVGMSDSDFNTRTDHVYGRVTAENKILFKNWIANYKSNYSDQRLAMGISPDSDYWASGLNHAMTAFALKPEIVIVITDGSQTANVEGLKDAVTNISNDPDSHLYVYGGEGYYVNQNSLNYNGNTGDTGISDVTGMLKTSLKFLMELPDAEYPIDSSESLISASYFEYEDFTGLEELTYFSEKLSSANIGCGIFTVEYCKSCETFQPAPGGKYWISAWVKEEQNIQVKTYTQGVLKLIFEDGDEQEVANIELLPTGDIIDGWQRIAAKFEIPALAQVMRIELINLSPNIPVYFDDIRVHPLNASMKSFVYDSETFRLMAELDDNNYSTYYEYDNEGGLVRIKKETSKGVKTIQESRSGNVIQPTN</sequence>
<feature type="domain" description="PKD" evidence="2">
    <location>
        <begin position="1272"/>
        <end position="1356"/>
    </location>
</feature>
<dbReference type="NCBIfam" id="NF038128">
    <property type="entry name" value="choice_anch_J"/>
    <property type="match status" value="1"/>
</dbReference>
<evidence type="ECO:0000259" key="3">
    <source>
        <dbReference type="PROSITE" id="PS50234"/>
    </source>
</evidence>
<comment type="caution">
    <text evidence="5">The sequence shown here is derived from an EMBL/GenBank/DDBJ whole genome shotgun (WGS) entry which is preliminary data.</text>
</comment>
<dbReference type="Proteomes" id="UP000030129">
    <property type="component" value="Unassembled WGS sequence"/>
</dbReference>
<evidence type="ECO:0000313" key="6">
    <source>
        <dbReference type="Proteomes" id="UP000030129"/>
    </source>
</evidence>
<dbReference type="STRING" id="1406840.Q763_16730"/>
<dbReference type="InterPro" id="IPR000601">
    <property type="entry name" value="PKD_dom"/>
</dbReference>
<dbReference type="GO" id="GO:0005576">
    <property type="term" value="C:extracellular region"/>
    <property type="evidence" value="ECO:0007669"/>
    <property type="project" value="UniProtKB-SubCell"/>
</dbReference>
<proteinExistence type="predicted"/>
<dbReference type="InterPro" id="IPR022409">
    <property type="entry name" value="PKD/Chitinase_dom"/>
</dbReference>
<feature type="domain" description="Fibronectin type-III" evidence="4">
    <location>
        <begin position="203"/>
        <end position="305"/>
    </location>
</feature>
<dbReference type="SUPFAM" id="SSF53300">
    <property type="entry name" value="vWA-like"/>
    <property type="match status" value="1"/>
</dbReference>
<dbReference type="InterPro" id="IPR003961">
    <property type="entry name" value="FN3_dom"/>
</dbReference>
<dbReference type="Pfam" id="PF23759">
    <property type="entry name" value="GBD_T9SS_assoc"/>
    <property type="match status" value="2"/>
</dbReference>
<dbReference type="SUPFAM" id="SSF49265">
    <property type="entry name" value="Fibronectin type III"/>
    <property type="match status" value="1"/>
</dbReference>
<dbReference type="PROSITE" id="PS50234">
    <property type="entry name" value="VWFA"/>
    <property type="match status" value="1"/>
</dbReference>
<dbReference type="eggNOG" id="COG2304">
    <property type="taxonomic scope" value="Bacteria"/>
</dbReference>
<evidence type="ECO:0008006" key="7">
    <source>
        <dbReference type="Google" id="ProtNLM"/>
    </source>
</evidence>
<accession>A0A0A2LF81</accession>
<dbReference type="Gene3D" id="2.60.120.260">
    <property type="entry name" value="Galactose-binding domain-like"/>
    <property type="match status" value="1"/>
</dbReference>
<protein>
    <recommendedName>
        <fullName evidence="7">PKD domain-containing protein</fullName>
    </recommendedName>
</protein>
<dbReference type="InterPro" id="IPR036116">
    <property type="entry name" value="FN3_sf"/>
</dbReference>
<evidence type="ECO:0000259" key="4">
    <source>
        <dbReference type="PROSITE" id="PS50853"/>
    </source>
</evidence>
<keyword evidence="6" id="KW-1185">Reference proteome</keyword>
<dbReference type="InterPro" id="IPR056600">
    <property type="entry name" value="GBD_T9SS_assoc"/>
</dbReference>
<dbReference type="InterPro" id="IPR036465">
    <property type="entry name" value="vWFA_dom_sf"/>
</dbReference>
<feature type="domain" description="VWFA" evidence="3">
    <location>
        <begin position="1492"/>
        <end position="1713"/>
    </location>
</feature>
<dbReference type="PROSITE" id="PS50853">
    <property type="entry name" value="FN3"/>
    <property type="match status" value="1"/>
</dbReference>
<organism evidence="5 6">
    <name type="scientific">Flavobacterium beibuense F44-8</name>
    <dbReference type="NCBI Taxonomy" id="1406840"/>
    <lineage>
        <taxon>Bacteria</taxon>
        <taxon>Pseudomonadati</taxon>
        <taxon>Bacteroidota</taxon>
        <taxon>Flavobacteriia</taxon>
        <taxon>Flavobacteriales</taxon>
        <taxon>Flavobacteriaceae</taxon>
        <taxon>Flavobacterium</taxon>
    </lineage>
</organism>
<evidence type="ECO:0000256" key="1">
    <source>
        <dbReference type="ARBA" id="ARBA00004239"/>
    </source>
</evidence>
<comment type="subcellular location">
    <subcellularLocation>
        <location evidence="1">Secreted</location>
        <location evidence="1">Extracellular space</location>
    </subcellularLocation>
</comment>
<reference evidence="5 6" key="1">
    <citation type="submission" date="2013-09" db="EMBL/GenBank/DDBJ databases">
        <authorList>
            <person name="Zeng Z."/>
            <person name="Chen C."/>
        </authorList>
    </citation>
    <scope>NUCLEOTIDE SEQUENCE [LARGE SCALE GENOMIC DNA]</scope>
    <source>
        <strain evidence="5 6">F44-8</strain>
    </source>
</reference>
<dbReference type="Gene3D" id="2.60.40.10">
    <property type="entry name" value="Immunoglobulins"/>
    <property type="match status" value="4"/>
</dbReference>
<dbReference type="RefSeq" id="WP_035136116.1">
    <property type="nucleotide sequence ID" value="NZ_JRLV01000027.1"/>
</dbReference>